<dbReference type="EC" id="4.2.1.1" evidence="3 9"/>
<dbReference type="PROSITE" id="PS00704">
    <property type="entry name" value="PROK_CO2_ANHYDRASE_1"/>
    <property type="match status" value="1"/>
</dbReference>
<keyword evidence="11" id="KW-1185">Reference proteome</keyword>
<dbReference type="PANTHER" id="PTHR11002">
    <property type="entry name" value="CARBONIC ANHYDRASE"/>
    <property type="match status" value="1"/>
</dbReference>
<accession>A0ABW4PSC2</accession>
<reference evidence="11" key="1">
    <citation type="journal article" date="2019" name="Int. J. Syst. Evol. Microbiol.">
        <title>The Global Catalogue of Microorganisms (GCM) 10K type strain sequencing project: providing services to taxonomists for standard genome sequencing and annotation.</title>
        <authorList>
            <consortium name="The Broad Institute Genomics Platform"/>
            <consortium name="The Broad Institute Genome Sequencing Center for Infectious Disease"/>
            <person name="Wu L."/>
            <person name="Ma J."/>
        </authorList>
    </citation>
    <scope>NUCLEOTIDE SEQUENCE [LARGE SCALE GENOMIC DNA]</scope>
    <source>
        <strain evidence="11">CGMCC 4.7455</strain>
    </source>
</reference>
<dbReference type="Pfam" id="PF00484">
    <property type="entry name" value="Pro_CA"/>
    <property type="match status" value="1"/>
</dbReference>
<dbReference type="Proteomes" id="UP001597365">
    <property type="component" value="Unassembled WGS sequence"/>
</dbReference>
<keyword evidence="4" id="KW-0479">Metal-binding</keyword>
<evidence type="ECO:0000256" key="2">
    <source>
        <dbReference type="ARBA" id="ARBA00006217"/>
    </source>
</evidence>
<evidence type="ECO:0000256" key="4">
    <source>
        <dbReference type="ARBA" id="ARBA00022723"/>
    </source>
</evidence>
<dbReference type="SMART" id="SM00947">
    <property type="entry name" value="Pro_CA"/>
    <property type="match status" value="1"/>
</dbReference>
<comment type="cofactor">
    <cofactor evidence="1">
        <name>Zn(2+)</name>
        <dbReference type="ChEBI" id="CHEBI:29105"/>
    </cofactor>
</comment>
<evidence type="ECO:0000313" key="11">
    <source>
        <dbReference type="Proteomes" id="UP001597365"/>
    </source>
</evidence>
<comment type="function">
    <text evidence="7">Catalyzes the reversible hydration of carbon dioxide to form bicarbonate.</text>
</comment>
<evidence type="ECO:0000256" key="7">
    <source>
        <dbReference type="ARBA" id="ARBA00024993"/>
    </source>
</evidence>
<dbReference type="InterPro" id="IPR015892">
    <property type="entry name" value="Carbonic_anhydrase_CS"/>
</dbReference>
<dbReference type="InterPro" id="IPR036874">
    <property type="entry name" value="Carbonic_anhydrase_sf"/>
</dbReference>
<dbReference type="EMBL" id="JBHUFU010000014">
    <property type="protein sequence ID" value="MFD1832291.1"/>
    <property type="molecule type" value="Genomic_DNA"/>
</dbReference>
<proteinExistence type="inferred from homology"/>
<dbReference type="RefSeq" id="WP_380903064.1">
    <property type="nucleotide sequence ID" value="NZ_JBHUFU010000014.1"/>
</dbReference>
<comment type="similarity">
    <text evidence="2 9">Belongs to the beta-class carbonic anhydrase family.</text>
</comment>
<gene>
    <name evidence="10" type="ORF">ACFSJS_21960</name>
</gene>
<protein>
    <recommendedName>
        <fullName evidence="3 9">Carbonic anhydrase</fullName>
        <ecNumber evidence="3 9">4.2.1.1</ecNumber>
    </recommendedName>
    <alternativeName>
        <fullName evidence="9">Carbonate dehydratase</fullName>
    </alternativeName>
</protein>
<comment type="function">
    <text evidence="9">Reversible hydration of carbon dioxide.</text>
</comment>
<name>A0ABW4PSC2_9ACTN</name>
<dbReference type="Gene3D" id="3.40.1050.10">
    <property type="entry name" value="Carbonic anhydrase"/>
    <property type="match status" value="1"/>
</dbReference>
<dbReference type="PANTHER" id="PTHR11002:SF76">
    <property type="entry name" value="CARBONIC ANHYDRASE"/>
    <property type="match status" value="1"/>
</dbReference>
<evidence type="ECO:0000256" key="8">
    <source>
        <dbReference type="ARBA" id="ARBA00048348"/>
    </source>
</evidence>
<keyword evidence="6 9" id="KW-0456">Lyase</keyword>
<evidence type="ECO:0000313" key="10">
    <source>
        <dbReference type="EMBL" id="MFD1832291.1"/>
    </source>
</evidence>
<comment type="caution">
    <text evidence="10">The sequence shown here is derived from an EMBL/GenBank/DDBJ whole genome shotgun (WGS) entry which is preliminary data.</text>
</comment>
<evidence type="ECO:0000256" key="9">
    <source>
        <dbReference type="RuleBase" id="RU003956"/>
    </source>
</evidence>
<evidence type="ECO:0000256" key="3">
    <source>
        <dbReference type="ARBA" id="ARBA00012925"/>
    </source>
</evidence>
<dbReference type="PROSITE" id="PS00705">
    <property type="entry name" value="PROK_CO2_ANHYDRASE_2"/>
    <property type="match status" value="1"/>
</dbReference>
<evidence type="ECO:0000256" key="1">
    <source>
        <dbReference type="ARBA" id="ARBA00001947"/>
    </source>
</evidence>
<dbReference type="InterPro" id="IPR001765">
    <property type="entry name" value="Carbonic_anhydrase"/>
</dbReference>
<sequence>MQHFIDHARSLGRRIASAPEERERFGRLAAGQAPQALFITCSDSRVIPSLITGAKPGELFELRTAGNAVPHYGTRPTGEAATIEYAVGVLGVPDIVVCGHSYCGAVGARVRDEDLTAVPAVAGWIRSQLPEGRGEQDGGGGPELAAAAQRNVREQLERLRGYPCVAERLEAGQLRLHGWFYAVDTGLVLTHQPSVDAFLPL</sequence>
<dbReference type="SUPFAM" id="SSF53056">
    <property type="entry name" value="beta-carbonic anhydrase, cab"/>
    <property type="match status" value="1"/>
</dbReference>
<evidence type="ECO:0000256" key="5">
    <source>
        <dbReference type="ARBA" id="ARBA00022833"/>
    </source>
</evidence>
<evidence type="ECO:0000256" key="6">
    <source>
        <dbReference type="ARBA" id="ARBA00023239"/>
    </source>
</evidence>
<organism evidence="10 11">
    <name type="scientific">Streptomyces desertarenae</name>
    <dbReference type="NCBI Taxonomy" id="2666184"/>
    <lineage>
        <taxon>Bacteria</taxon>
        <taxon>Bacillati</taxon>
        <taxon>Actinomycetota</taxon>
        <taxon>Actinomycetes</taxon>
        <taxon>Kitasatosporales</taxon>
        <taxon>Streptomycetaceae</taxon>
        <taxon>Streptomyces</taxon>
    </lineage>
</organism>
<keyword evidence="5 9" id="KW-0862">Zinc</keyword>
<comment type="catalytic activity">
    <reaction evidence="8 9">
        <text>hydrogencarbonate + H(+) = CO2 + H2O</text>
        <dbReference type="Rhea" id="RHEA:10748"/>
        <dbReference type="ChEBI" id="CHEBI:15377"/>
        <dbReference type="ChEBI" id="CHEBI:15378"/>
        <dbReference type="ChEBI" id="CHEBI:16526"/>
        <dbReference type="ChEBI" id="CHEBI:17544"/>
        <dbReference type="EC" id="4.2.1.1"/>
    </reaction>
</comment>